<reference evidence="1" key="2">
    <citation type="journal article" date="2015" name="Fish Shellfish Immunol.">
        <title>Early steps in the European eel (Anguilla anguilla)-Vibrio vulnificus interaction in the gills: Role of the RtxA13 toxin.</title>
        <authorList>
            <person name="Callol A."/>
            <person name="Pajuelo D."/>
            <person name="Ebbesson L."/>
            <person name="Teles M."/>
            <person name="MacKenzie S."/>
            <person name="Amaro C."/>
        </authorList>
    </citation>
    <scope>NUCLEOTIDE SEQUENCE</scope>
</reference>
<dbReference type="EMBL" id="GBXM01014379">
    <property type="protein sequence ID" value="JAH94198.1"/>
    <property type="molecule type" value="Transcribed_RNA"/>
</dbReference>
<organism evidence="1">
    <name type="scientific">Anguilla anguilla</name>
    <name type="common">European freshwater eel</name>
    <name type="synonym">Muraena anguilla</name>
    <dbReference type="NCBI Taxonomy" id="7936"/>
    <lineage>
        <taxon>Eukaryota</taxon>
        <taxon>Metazoa</taxon>
        <taxon>Chordata</taxon>
        <taxon>Craniata</taxon>
        <taxon>Vertebrata</taxon>
        <taxon>Euteleostomi</taxon>
        <taxon>Actinopterygii</taxon>
        <taxon>Neopterygii</taxon>
        <taxon>Teleostei</taxon>
        <taxon>Anguilliformes</taxon>
        <taxon>Anguillidae</taxon>
        <taxon>Anguilla</taxon>
    </lineage>
</organism>
<name>A0A0E9WXJ1_ANGAN</name>
<proteinExistence type="predicted"/>
<protein>
    <submittedName>
        <fullName evidence="1">Uncharacterized protein</fullName>
    </submittedName>
</protein>
<evidence type="ECO:0000313" key="1">
    <source>
        <dbReference type="EMBL" id="JAH94198.1"/>
    </source>
</evidence>
<sequence length="89" mass="10037">MYLNIKLYLLQKESKTNKPTKKKKENRPISFHQLSSCSIFTNMCCTRQPLKMLSCLQRGNCSVSHDKEDSATSTTNLEALKMDGGVCSC</sequence>
<dbReference type="AlphaFoldDB" id="A0A0E9WXJ1"/>
<accession>A0A0E9WXJ1</accession>
<reference evidence="1" key="1">
    <citation type="submission" date="2014-11" db="EMBL/GenBank/DDBJ databases">
        <authorList>
            <person name="Amaro Gonzalez C."/>
        </authorList>
    </citation>
    <scope>NUCLEOTIDE SEQUENCE</scope>
</reference>